<comment type="caution">
    <text evidence="1">The sequence shown here is derived from an EMBL/GenBank/DDBJ whole genome shotgun (WGS) entry which is preliminary data.</text>
</comment>
<dbReference type="SUPFAM" id="SSF52058">
    <property type="entry name" value="L domain-like"/>
    <property type="match status" value="1"/>
</dbReference>
<protein>
    <recommendedName>
        <fullName evidence="3">F-box domain-containing protein</fullName>
    </recommendedName>
</protein>
<evidence type="ECO:0008006" key="3">
    <source>
        <dbReference type="Google" id="ProtNLM"/>
    </source>
</evidence>
<gene>
    <name evidence="1" type="ORF">PPL_11198</name>
</gene>
<dbReference type="Pfam" id="PF05725">
    <property type="entry name" value="FNIP"/>
    <property type="match status" value="2"/>
</dbReference>
<dbReference type="InterPro" id="IPR051251">
    <property type="entry name" value="STK_FNIP-Repeat"/>
</dbReference>
<dbReference type="PANTHER" id="PTHR32134">
    <property type="entry name" value="FNIP REPEAT-CONTAINING PROTEIN"/>
    <property type="match status" value="1"/>
</dbReference>
<evidence type="ECO:0000313" key="1">
    <source>
        <dbReference type="EMBL" id="EFA75124.1"/>
    </source>
</evidence>
<name>D3BTT8_HETP5</name>
<organism evidence="1 2">
    <name type="scientific">Heterostelium pallidum (strain ATCC 26659 / Pp 5 / PN500)</name>
    <name type="common">Cellular slime mold</name>
    <name type="synonym">Polysphondylium pallidum</name>
    <dbReference type="NCBI Taxonomy" id="670386"/>
    <lineage>
        <taxon>Eukaryota</taxon>
        <taxon>Amoebozoa</taxon>
        <taxon>Evosea</taxon>
        <taxon>Eumycetozoa</taxon>
        <taxon>Dictyostelia</taxon>
        <taxon>Acytosteliales</taxon>
        <taxon>Acytosteliaceae</taxon>
        <taxon>Heterostelium</taxon>
    </lineage>
</organism>
<dbReference type="RefSeq" id="XP_020427258.1">
    <property type="nucleotide sequence ID" value="XM_020581955.1"/>
</dbReference>
<keyword evidence="2" id="KW-1185">Reference proteome</keyword>
<dbReference type="InParanoid" id="D3BTT8"/>
<evidence type="ECO:0000313" key="2">
    <source>
        <dbReference type="Proteomes" id="UP000001396"/>
    </source>
</evidence>
<dbReference type="AlphaFoldDB" id="D3BTT8"/>
<dbReference type="OMA" id="FINDCYE"/>
<dbReference type="EMBL" id="ADBJ01000056">
    <property type="protein sequence ID" value="EFA75124.1"/>
    <property type="molecule type" value="Genomic_DNA"/>
</dbReference>
<dbReference type="Gene3D" id="1.20.1280.50">
    <property type="match status" value="1"/>
</dbReference>
<dbReference type="PANTHER" id="PTHR32134:SF92">
    <property type="entry name" value="FNIP REPEAT-CONTAINING PROTEIN"/>
    <property type="match status" value="1"/>
</dbReference>
<dbReference type="SUPFAM" id="SSF81383">
    <property type="entry name" value="F-box domain"/>
    <property type="match status" value="1"/>
</dbReference>
<dbReference type="FunCoup" id="D3BTT8">
    <property type="interactions" value="38"/>
</dbReference>
<proteinExistence type="predicted"/>
<dbReference type="InterPro" id="IPR008615">
    <property type="entry name" value="FNIP"/>
</dbReference>
<dbReference type="InterPro" id="IPR036047">
    <property type="entry name" value="F-box-like_dom_sf"/>
</dbReference>
<dbReference type="Proteomes" id="UP000001396">
    <property type="component" value="Unassembled WGS sequence"/>
</dbReference>
<dbReference type="GeneID" id="31366666"/>
<accession>D3BTT8</accession>
<sequence>MNNQPNIIVNLSHLILNKIISHLDDNVDIICFSLVCKRWYDERDKYLIFNIDRIDLFALNTFDIKQNNEHFKLPSYHNNFLKSIQSKTNCKLAIGDFVSDSYDYHCDDATSLNSIPSNVSTIYISSRYSYHHDNLEYLHKLISESHSVTTFDGCSTLKYGLSNSMKTLRFDHTFDEPLVKGSLPASLEELDFEEDFNLEIPPGVLPDGLRKLTLNNYQFELQPGVLPSSLTYLNLTSFNDPFNEDLQSYCSNESTTGENSLLEKSCVPISWLQEIQSLRNLKTLYIYLPHRVGGEVTIFNLKYLPPNLETLDITLLRQECFLRGTMPTSLKRIYIQDCHFKFNEIFPETLKYHLDVLEYENNITLPIPSNIKIDTLAIRGTLKESTISLPSGVRSISFLTAPFDPITNLFDFGEKSATDQSCSLRDLRLPTFRTKPPPNTVILPSSIESLDLGWNNPNETFHLIPPTLKTLVLEKTSKINITIPDTIKSITNITLKFELFYTQSIRKLDENYYLIFGECSGVSGREDRCPKETVNIYLIN</sequence>
<reference evidence="1 2" key="1">
    <citation type="journal article" date="2011" name="Genome Res.">
        <title>Phylogeny-wide analysis of social amoeba genomes highlights ancient origins for complex intercellular communication.</title>
        <authorList>
            <person name="Heidel A.J."/>
            <person name="Lawal H.M."/>
            <person name="Felder M."/>
            <person name="Schilde C."/>
            <person name="Helps N.R."/>
            <person name="Tunggal B."/>
            <person name="Rivero F."/>
            <person name="John U."/>
            <person name="Schleicher M."/>
            <person name="Eichinger L."/>
            <person name="Platzer M."/>
            <person name="Noegel A.A."/>
            <person name="Schaap P."/>
            <person name="Gloeckner G."/>
        </authorList>
    </citation>
    <scope>NUCLEOTIDE SEQUENCE [LARGE SCALE GENOMIC DNA]</scope>
    <source>
        <strain evidence="2">ATCC 26659 / Pp 5 / PN500</strain>
    </source>
</reference>